<name>A0A7X2HB12_9BACL</name>
<dbReference type="Proteomes" id="UP000463051">
    <property type="component" value="Unassembled WGS sequence"/>
</dbReference>
<evidence type="ECO:0000313" key="2">
    <source>
        <dbReference type="EMBL" id="MRN56804.1"/>
    </source>
</evidence>
<reference evidence="2 3" key="1">
    <citation type="submission" date="2019-11" db="EMBL/GenBank/DDBJ databases">
        <title>Paenibacillus monticola sp. nov., a novel PGPR strain isolated from mountain sample in China.</title>
        <authorList>
            <person name="Zhao Q."/>
            <person name="Li H.-P."/>
            <person name="Zhang J.-L."/>
        </authorList>
    </citation>
    <scope>NUCLEOTIDE SEQUENCE [LARGE SCALE GENOMIC DNA]</scope>
    <source>
        <strain evidence="2 3">LC-T2</strain>
    </source>
</reference>
<accession>A0A7X2HB12</accession>
<comment type="caution">
    <text evidence="2">The sequence shown here is derived from an EMBL/GenBank/DDBJ whole genome shotgun (WGS) entry which is preliminary data.</text>
</comment>
<feature type="region of interest" description="Disordered" evidence="1">
    <location>
        <begin position="259"/>
        <end position="308"/>
    </location>
</feature>
<evidence type="ECO:0000256" key="1">
    <source>
        <dbReference type="SAM" id="MobiDB-lite"/>
    </source>
</evidence>
<gene>
    <name evidence="2" type="ORF">GJB61_28035</name>
</gene>
<sequence length="308" mass="34570">MTETARELNMGGLLNQYEAIGGPEEFGPEGLAIMVALWRKSSKLGWKQAFQMTNTELTLQTGIKSRGTINTHRNKLVDAGLIGYSPPPKGSSRGNYTVTFHLIDGAEVVQLSNIFQKVGSEVVQNMDYFSEVDGKAVQKLNHYTNTVLKDLSTTITTPITGNEFEDEINEDPKFNAMIDILNAYTELHGKLDFHVKPREREAMGKMVAGGMPNPFTIRTMELLLEEKRKREGADFKLPTSFLYYENAIYEAWRNSQTSAAPTDGVAQGTPDKPQRKTKQQRELEELDMMIEEERRRGEGGSDHSGPHH</sequence>
<keyword evidence="3" id="KW-1185">Reference proteome</keyword>
<dbReference type="RefSeq" id="WP_154122303.1">
    <property type="nucleotide sequence ID" value="NZ_WJXB01000016.1"/>
</dbReference>
<evidence type="ECO:0000313" key="3">
    <source>
        <dbReference type="Proteomes" id="UP000463051"/>
    </source>
</evidence>
<feature type="compositionally biased region" description="Basic and acidic residues" evidence="1">
    <location>
        <begin position="291"/>
        <end position="308"/>
    </location>
</feature>
<organism evidence="2 3">
    <name type="scientific">Paenibacillus monticola</name>
    <dbReference type="NCBI Taxonomy" id="2666075"/>
    <lineage>
        <taxon>Bacteria</taxon>
        <taxon>Bacillati</taxon>
        <taxon>Bacillota</taxon>
        <taxon>Bacilli</taxon>
        <taxon>Bacillales</taxon>
        <taxon>Paenibacillaceae</taxon>
        <taxon>Paenibacillus</taxon>
    </lineage>
</organism>
<dbReference type="EMBL" id="WJXB01000016">
    <property type="protein sequence ID" value="MRN56804.1"/>
    <property type="molecule type" value="Genomic_DNA"/>
</dbReference>
<protein>
    <submittedName>
        <fullName evidence="2">Uncharacterized protein</fullName>
    </submittedName>
</protein>
<proteinExistence type="predicted"/>
<dbReference type="AlphaFoldDB" id="A0A7X2HB12"/>